<evidence type="ECO:0000256" key="9">
    <source>
        <dbReference type="ARBA" id="ARBA00023136"/>
    </source>
</evidence>
<evidence type="ECO:0000256" key="6">
    <source>
        <dbReference type="ARBA" id="ARBA00022692"/>
    </source>
</evidence>
<evidence type="ECO:0000256" key="4">
    <source>
        <dbReference type="ARBA" id="ARBA00022676"/>
    </source>
</evidence>
<feature type="transmembrane region" description="Helical" evidence="10">
    <location>
        <begin position="30"/>
        <end position="52"/>
    </location>
</feature>
<evidence type="ECO:0000256" key="5">
    <source>
        <dbReference type="ARBA" id="ARBA00022679"/>
    </source>
</evidence>
<keyword evidence="9 10" id="KW-0472">Membrane</keyword>
<keyword evidence="6 10" id="KW-0812">Transmembrane</keyword>
<evidence type="ECO:0000256" key="10">
    <source>
        <dbReference type="SAM" id="Phobius"/>
    </source>
</evidence>
<evidence type="ECO:0000256" key="7">
    <source>
        <dbReference type="ARBA" id="ARBA00022824"/>
    </source>
</evidence>
<evidence type="ECO:0000256" key="2">
    <source>
        <dbReference type="ARBA" id="ARBA00004687"/>
    </source>
</evidence>
<dbReference type="GO" id="GO:0006506">
    <property type="term" value="P:GPI anchor biosynthetic process"/>
    <property type="evidence" value="ECO:0007669"/>
    <property type="project" value="UniProtKB-KW"/>
</dbReference>
<dbReference type="InterPro" id="IPR007315">
    <property type="entry name" value="PIG-V/Gpi18"/>
</dbReference>
<keyword evidence="4 11" id="KW-0328">Glycosyltransferase</keyword>
<dbReference type="GO" id="GO:0000009">
    <property type="term" value="F:alpha-1,6-mannosyltransferase activity"/>
    <property type="evidence" value="ECO:0007669"/>
    <property type="project" value="InterPro"/>
</dbReference>
<evidence type="ECO:0000256" key="3">
    <source>
        <dbReference type="ARBA" id="ARBA00022502"/>
    </source>
</evidence>
<gene>
    <name evidence="11" type="ORF">SAMN04489742_3364</name>
</gene>
<dbReference type="GO" id="GO:0004376">
    <property type="term" value="F:GPI mannosyltransferase activity"/>
    <property type="evidence" value="ECO:0007669"/>
    <property type="project" value="InterPro"/>
</dbReference>
<feature type="transmembrane region" description="Helical" evidence="10">
    <location>
        <begin position="244"/>
        <end position="268"/>
    </location>
</feature>
<organism evidence="11 12">
    <name type="scientific">Crystallibacter crystallopoietes</name>
    <dbReference type="NCBI Taxonomy" id="37928"/>
    <lineage>
        <taxon>Bacteria</taxon>
        <taxon>Bacillati</taxon>
        <taxon>Actinomycetota</taxon>
        <taxon>Actinomycetes</taxon>
        <taxon>Micrococcales</taxon>
        <taxon>Micrococcaceae</taxon>
        <taxon>Crystallibacter</taxon>
    </lineage>
</organism>
<reference evidence="11 12" key="1">
    <citation type="submission" date="2016-10" db="EMBL/GenBank/DDBJ databases">
        <authorList>
            <person name="de Groot N.N."/>
        </authorList>
    </citation>
    <scope>NUCLEOTIDE SEQUENCE [LARGE SCALE GENOMIC DNA]</scope>
    <source>
        <strain evidence="11 12">DSM 20117</strain>
    </source>
</reference>
<keyword evidence="3" id="KW-0337">GPI-anchor biosynthesis</keyword>
<feature type="transmembrane region" description="Helical" evidence="10">
    <location>
        <begin position="379"/>
        <end position="400"/>
    </location>
</feature>
<evidence type="ECO:0000256" key="8">
    <source>
        <dbReference type="ARBA" id="ARBA00022989"/>
    </source>
</evidence>
<dbReference type="GO" id="GO:0031501">
    <property type="term" value="C:mannosyltransferase complex"/>
    <property type="evidence" value="ECO:0007669"/>
    <property type="project" value="TreeGrafter"/>
</dbReference>
<accession>A0A1H1FD76</accession>
<feature type="transmembrane region" description="Helical" evidence="10">
    <location>
        <begin position="333"/>
        <end position="349"/>
    </location>
</feature>
<keyword evidence="5 11" id="KW-0808">Transferase</keyword>
<comment type="pathway">
    <text evidence="2">Glycolipid biosynthesis; glycosylphosphatidylinositol-anchor biosynthesis.</text>
</comment>
<dbReference type="EMBL" id="FNKH01000002">
    <property type="protein sequence ID" value="SDQ98426.1"/>
    <property type="molecule type" value="Genomic_DNA"/>
</dbReference>
<proteinExistence type="predicted"/>
<comment type="subcellular location">
    <subcellularLocation>
        <location evidence="1">Endoplasmic reticulum membrane</location>
        <topology evidence="1">Multi-pass membrane protein</topology>
    </subcellularLocation>
</comment>
<protein>
    <submittedName>
        <fullName evidence="11">Dolichyl-phosphate-mannose-protein mannosyltransferase</fullName>
    </submittedName>
</protein>
<sequence>MTGPPRQGRAGSFLRDELAFWKKRVAAWPWWVHVVVLYALARLYSLFVFLAVARQQGPSPWGGSHPGYLSFIGIWDSAWYEQIYRDGYPSEIPRAGDGQAQENPWAFYALFPAIIRGLNAATGLDWEVLAPVAATLAGFVAAVIIYRLFRLYTGHGTALWAVGFVAVFPVSPILQVPYAESLNLALLAGSLYLVIGRRYLMAVPVVLLMCLSRPTGVPFAAMMGAYLLWRLWRRQQGELQTPEFLRIVALALVSCAGALIWPALAWAVTGEMDAYTATETAWRGDDLVLFMPWFDMGKDLFGPVGGVLAPLVLVAAAVLCLSSGPARRIGMELRLWCVAYAAYLFAFLHPQTSTFRLLLPLFPLALVAAMASRSTAYRVCLCVMFLAGQIVWVAWLWSWAELPGGGDYPP</sequence>
<feature type="transmembrane region" description="Helical" evidence="10">
    <location>
        <begin position="128"/>
        <end position="146"/>
    </location>
</feature>
<feature type="transmembrane region" description="Helical" evidence="10">
    <location>
        <begin position="199"/>
        <end position="232"/>
    </location>
</feature>
<evidence type="ECO:0000256" key="1">
    <source>
        <dbReference type="ARBA" id="ARBA00004477"/>
    </source>
</evidence>
<keyword evidence="12" id="KW-1185">Reference proteome</keyword>
<feature type="transmembrane region" description="Helical" evidence="10">
    <location>
        <begin position="300"/>
        <end position="321"/>
    </location>
</feature>
<dbReference type="AlphaFoldDB" id="A0A1H1FD76"/>
<dbReference type="STRING" id="37928.SAMN04489742_3364"/>
<evidence type="ECO:0000313" key="11">
    <source>
        <dbReference type="EMBL" id="SDQ98426.1"/>
    </source>
</evidence>
<dbReference type="OrthoDB" id="151635at2"/>
<name>A0A1H1FD76_9MICC</name>
<feature type="transmembrane region" description="Helical" evidence="10">
    <location>
        <begin position="355"/>
        <end position="372"/>
    </location>
</feature>
<dbReference type="PANTHER" id="PTHR12468:SF2">
    <property type="entry name" value="GPI MANNOSYLTRANSFERASE 2"/>
    <property type="match status" value="1"/>
</dbReference>
<dbReference type="RefSeq" id="WP_083339797.1">
    <property type="nucleotide sequence ID" value="NZ_CP018863.1"/>
</dbReference>
<keyword evidence="8 10" id="KW-1133">Transmembrane helix</keyword>
<keyword evidence="7" id="KW-0256">Endoplasmic reticulum</keyword>
<feature type="transmembrane region" description="Helical" evidence="10">
    <location>
        <begin position="158"/>
        <end position="179"/>
    </location>
</feature>
<evidence type="ECO:0000313" key="12">
    <source>
        <dbReference type="Proteomes" id="UP000181917"/>
    </source>
</evidence>
<dbReference type="GO" id="GO:0016020">
    <property type="term" value="C:membrane"/>
    <property type="evidence" value="ECO:0007669"/>
    <property type="project" value="GOC"/>
</dbReference>
<dbReference type="PANTHER" id="PTHR12468">
    <property type="entry name" value="GPI MANNOSYLTRANSFERASE 2"/>
    <property type="match status" value="1"/>
</dbReference>
<dbReference type="Proteomes" id="UP000181917">
    <property type="component" value="Unassembled WGS sequence"/>
</dbReference>